<dbReference type="EMBL" id="FZQP02000060">
    <property type="protein sequence ID" value="VVC87015.1"/>
    <property type="molecule type" value="Genomic_DNA"/>
</dbReference>
<proteinExistence type="predicted"/>
<feature type="region of interest" description="Disordered" evidence="1">
    <location>
        <begin position="1"/>
        <end position="53"/>
    </location>
</feature>
<name>A0A5E4PPL3_9NEOP</name>
<dbReference type="InterPro" id="IPR039931">
    <property type="entry name" value="EEIG1/2-like"/>
</dbReference>
<dbReference type="PANTHER" id="PTHR21456">
    <property type="entry name" value="FAMILY WITH SEQUENCE SIMILARITY 102"/>
    <property type="match status" value="1"/>
</dbReference>
<evidence type="ECO:0000256" key="1">
    <source>
        <dbReference type="SAM" id="MobiDB-lite"/>
    </source>
</evidence>
<dbReference type="AlphaFoldDB" id="A0A5E4PPL3"/>
<protein>
    <submittedName>
        <fullName evidence="2">Uncharacterized protein</fullName>
    </submittedName>
</protein>
<organism evidence="2 3">
    <name type="scientific">Leptidea sinapis</name>
    <dbReference type="NCBI Taxonomy" id="189913"/>
    <lineage>
        <taxon>Eukaryota</taxon>
        <taxon>Metazoa</taxon>
        <taxon>Ecdysozoa</taxon>
        <taxon>Arthropoda</taxon>
        <taxon>Hexapoda</taxon>
        <taxon>Insecta</taxon>
        <taxon>Pterygota</taxon>
        <taxon>Neoptera</taxon>
        <taxon>Endopterygota</taxon>
        <taxon>Lepidoptera</taxon>
        <taxon>Glossata</taxon>
        <taxon>Ditrysia</taxon>
        <taxon>Papilionoidea</taxon>
        <taxon>Pieridae</taxon>
        <taxon>Dismorphiinae</taxon>
        <taxon>Leptidea</taxon>
    </lineage>
</organism>
<sequence>MNMISGDPLFKVAPPADEDCASSTAKGSHSQPLSSLPSCDLPSPEGDEPPMLPECPTTAPVSVAGGGCAECLQHTHSRNSSNTRQVMAAQCRLRRLTPGRARKETPPPTPSITIAARWSNTRVNPDSLIDELLAGADFKPAPDDAAETSGLQLFIGRDGTAELGSRQRQQLARRDYQRVVLHPHPLPHREHR</sequence>
<dbReference type="Proteomes" id="UP000324832">
    <property type="component" value="Unassembled WGS sequence"/>
</dbReference>
<feature type="compositionally biased region" description="Polar residues" evidence="1">
    <location>
        <begin position="21"/>
        <end position="31"/>
    </location>
</feature>
<feature type="compositionally biased region" description="Low complexity" evidence="1">
    <location>
        <begin position="32"/>
        <end position="44"/>
    </location>
</feature>
<gene>
    <name evidence="2" type="ORF">LSINAPIS_LOCUS732</name>
</gene>
<evidence type="ECO:0000313" key="2">
    <source>
        <dbReference type="EMBL" id="VVC87015.1"/>
    </source>
</evidence>
<reference evidence="2 3" key="1">
    <citation type="submission" date="2017-07" db="EMBL/GenBank/DDBJ databases">
        <authorList>
            <person name="Talla V."/>
            <person name="Backstrom N."/>
        </authorList>
    </citation>
    <scope>NUCLEOTIDE SEQUENCE [LARGE SCALE GENOMIC DNA]</scope>
</reference>
<evidence type="ECO:0000313" key="3">
    <source>
        <dbReference type="Proteomes" id="UP000324832"/>
    </source>
</evidence>
<dbReference type="PANTHER" id="PTHR21456:SF1">
    <property type="entry name" value="C2 NT-TYPE DOMAIN-CONTAINING PROTEIN"/>
    <property type="match status" value="1"/>
</dbReference>
<accession>A0A5E4PPL3</accession>
<keyword evidence="3" id="KW-1185">Reference proteome</keyword>